<accession>A0ABW2CLP9</accession>
<evidence type="ECO:0000313" key="3">
    <source>
        <dbReference type="EMBL" id="MFC6882432.1"/>
    </source>
</evidence>
<gene>
    <name evidence="3" type="ORF">ACFQKB_21935</name>
</gene>
<dbReference type="SUPFAM" id="SSF51679">
    <property type="entry name" value="Bacterial luciferase-like"/>
    <property type="match status" value="1"/>
</dbReference>
<evidence type="ECO:0000259" key="2">
    <source>
        <dbReference type="Pfam" id="PF00296"/>
    </source>
</evidence>
<organism evidence="3 4">
    <name type="scientific">Actinomadura yumaensis</name>
    <dbReference type="NCBI Taxonomy" id="111807"/>
    <lineage>
        <taxon>Bacteria</taxon>
        <taxon>Bacillati</taxon>
        <taxon>Actinomycetota</taxon>
        <taxon>Actinomycetes</taxon>
        <taxon>Streptosporangiales</taxon>
        <taxon>Thermomonosporaceae</taxon>
        <taxon>Actinomadura</taxon>
    </lineage>
</organism>
<feature type="domain" description="Luciferase-like" evidence="2">
    <location>
        <begin position="46"/>
        <end position="302"/>
    </location>
</feature>
<dbReference type="RefSeq" id="WP_206681704.1">
    <property type="nucleotide sequence ID" value="NZ_JBHSXE010000001.1"/>
</dbReference>
<evidence type="ECO:0000256" key="1">
    <source>
        <dbReference type="ARBA" id="ARBA00023002"/>
    </source>
</evidence>
<dbReference type="InterPro" id="IPR036661">
    <property type="entry name" value="Luciferase-like_sf"/>
</dbReference>
<evidence type="ECO:0000313" key="4">
    <source>
        <dbReference type="Proteomes" id="UP001596380"/>
    </source>
</evidence>
<keyword evidence="4" id="KW-1185">Reference proteome</keyword>
<dbReference type="InterPro" id="IPR019922">
    <property type="entry name" value="Lucif-like_OxRdatse_MSMEG_4141"/>
</dbReference>
<dbReference type="NCBIfam" id="TIGR03620">
    <property type="entry name" value="F420_MSMEG_4141"/>
    <property type="match status" value="1"/>
</dbReference>
<dbReference type="PANTHER" id="PTHR43244">
    <property type="match status" value="1"/>
</dbReference>
<dbReference type="Pfam" id="PF00296">
    <property type="entry name" value="Bac_luciferase"/>
    <property type="match status" value="1"/>
</dbReference>
<proteinExistence type="predicted"/>
<comment type="caution">
    <text evidence="3">The sequence shown here is derived from an EMBL/GenBank/DDBJ whole genome shotgun (WGS) entry which is preliminary data.</text>
</comment>
<dbReference type="InterPro" id="IPR050564">
    <property type="entry name" value="F420-G6PD/mer"/>
</dbReference>
<dbReference type="Gene3D" id="3.20.20.30">
    <property type="entry name" value="Luciferase-like domain"/>
    <property type="match status" value="1"/>
</dbReference>
<dbReference type="InterPro" id="IPR011251">
    <property type="entry name" value="Luciferase-like_dom"/>
</dbReference>
<sequence length="330" mass="34748">MVVSGSPVPIVSGRVAPVADGTGEDGMTESAVSEARRRLGRFGAGLMVPLAPADEWRRAAVRVEEAGYGSVWVNEAVGGRKAFTHLGMLLAATGRLVAGTGVANVWARHPATAQGAAAGLADAYPGRFVLGAGVSMSDIVEGSGQEWRPPLQHMREYLDRMDASAERAPRPDVPFPRILAALGPKMIGLARERADGALPATMPVEHTRRAREILGPDKLLVVMQGVILETDPSAARSVARGAAVRSSAPGSPYRRALLEMGYTDADLENEGSDELIDARFPWGDEAAIAAKLQAHLDAGADHICVNVFAPDLASTAEQLERLSPALKTLV</sequence>
<dbReference type="PANTHER" id="PTHR43244:SF1">
    <property type="entry name" value="5,10-METHYLENETETRAHYDROMETHANOPTERIN REDUCTASE"/>
    <property type="match status" value="1"/>
</dbReference>
<dbReference type="EMBL" id="JBHSXS010000013">
    <property type="protein sequence ID" value="MFC6882432.1"/>
    <property type="molecule type" value="Genomic_DNA"/>
</dbReference>
<reference evidence="4" key="1">
    <citation type="journal article" date="2019" name="Int. J. Syst. Evol. Microbiol.">
        <title>The Global Catalogue of Microorganisms (GCM) 10K type strain sequencing project: providing services to taxonomists for standard genome sequencing and annotation.</title>
        <authorList>
            <consortium name="The Broad Institute Genomics Platform"/>
            <consortium name="The Broad Institute Genome Sequencing Center for Infectious Disease"/>
            <person name="Wu L."/>
            <person name="Ma J."/>
        </authorList>
    </citation>
    <scope>NUCLEOTIDE SEQUENCE [LARGE SCALE GENOMIC DNA]</scope>
    <source>
        <strain evidence="4">JCM 3369</strain>
    </source>
</reference>
<keyword evidence="1" id="KW-0560">Oxidoreductase</keyword>
<name>A0ABW2CLP9_9ACTN</name>
<protein>
    <submittedName>
        <fullName evidence="3">TIGR03620 family F420-dependent LLM class oxidoreductase</fullName>
    </submittedName>
</protein>
<dbReference type="Proteomes" id="UP001596380">
    <property type="component" value="Unassembled WGS sequence"/>
</dbReference>